<proteinExistence type="predicted"/>
<dbReference type="RefSeq" id="XP_004829165.1">
    <property type="nucleotide sequence ID" value="XM_004829108.1"/>
</dbReference>
<evidence type="ECO:0000313" key="2">
    <source>
        <dbReference type="EMBL" id="AFZ79499.1"/>
    </source>
</evidence>
<dbReference type="KEGG" id="beq:BEWA_023480"/>
<name>L0AX83_THEEQ</name>
<organism evidence="2 3">
    <name type="scientific">Theileria equi strain WA</name>
    <dbReference type="NCBI Taxonomy" id="1537102"/>
    <lineage>
        <taxon>Eukaryota</taxon>
        <taxon>Sar</taxon>
        <taxon>Alveolata</taxon>
        <taxon>Apicomplexa</taxon>
        <taxon>Aconoidasida</taxon>
        <taxon>Piroplasmida</taxon>
        <taxon>Theileriidae</taxon>
        <taxon>Theileria</taxon>
    </lineage>
</organism>
<dbReference type="STRING" id="1537102.L0AX83"/>
<sequence>MTVDQQGVIIQLRQKSPNGGDTSYRDSTSGKQITVKRTPFPNPPGKYSTQDFYKYKHSLKTGGQTFNLKAIQDDTDVVISVKRVKDVSNVESVSAYYWKHEVGPGRKPTKVFIVGVTTTGNPTAYYTKSGYNPQWYLVSPSKLDSEILEAKLDGLNCSLNNTATINLTKDAYTAGKRYCCHKHSGQGKITVTPVPIFCKENKNKSHTTAYKHEINTGDFQLADIEYYLNGIPSRRKKINIPNLNLPTKRPVNVTVYAFYSKDSTDPKLIYVDSDGEPNVKGWYKNNGSKDNNEEWINFSDISENTTPESITNCKDNNWSRLVNELQKEESTGLKECNQATPIPSPETDALPIPPLPYEVVVENRNILPTSPVPGATPMTTDQFTIPSSTIEALINALSQSKTAVPPELSTTTIVGSSVGSGIGGTGLGGLGAWVWYKYFFDPVVRLI</sequence>
<reference evidence="2 3" key="1">
    <citation type="journal article" date="2012" name="BMC Genomics">
        <title>Comparative genomic analysis and phylogenetic position of Theileria equi.</title>
        <authorList>
            <person name="Kappmeyer L.S."/>
            <person name="Thiagarajan M."/>
            <person name="Herndon D.R."/>
            <person name="Ramsay J.D."/>
            <person name="Caler E."/>
            <person name="Djikeng A."/>
            <person name="Gillespie J.J."/>
            <person name="Lau A.O."/>
            <person name="Roalson E.H."/>
            <person name="Silva J.C."/>
            <person name="Silva M.G."/>
            <person name="Suarez C.E."/>
            <person name="Ueti M.W."/>
            <person name="Nene V.M."/>
            <person name="Mealey R.H."/>
            <person name="Knowles D.P."/>
            <person name="Brayton K.A."/>
        </authorList>
    </citation>
    <scope>NUCLEOTIDE SEQUENCE [LARGE SCALE GENOMIC DNA]</scope>
    <source>
        <strain evidence="2 3">WA</strain>
    </source>
</reference>
<accession>L0AX83</accession>
<dbReference type="VEuPathDB" id="PiroplasmaDB:BEWA_023480"/>
<protein>
    <submittedName>
        <fullName evidence="2">Uncharacterized protein</fullName>
    </submittedName>
</protein>
<gene>
    <name evidence="2" type="ORF">BEWA_023480</name>
</gene>
<evidence type="ECO:0000256" key="1">
    <source>
        <dbReference type="SAM" id="MobiDB-lite"/>
    </source>
</evidence>
<dbReference type="Proteomes" id="UP000031512">
    <property type="component" value="Chromosome 1"/>
</dbReference>
<dbReference type="EMBL" id="CP001669">
    <property type="protein sequence ID" value="AFZ79499.1"/>
    <property type="molecule type" value="Genomic_DNA"/>
</dbReference>
<dbReference type="AlphaFoldDB" id="L0AX83"/>
<evidence type="ECO:0000313" key="3">
    <source>
        <dbReference type="Proteomes" id="UP000031512"/>
    </source>
</evidence>
<keyword evidence="3" id="KW-1185">Reference proteome</keyword>
<feature type="region of interest" description="Disordered" evidence="1">
    <location>
        <begin position="1"/>
        <end position="30"/>
    </location>
</feature>
<feature type="compositionally biased region" description="Polar residues" evidence="1">
    <location>
        <begin position="13"/>
        <end position="30"/>
    </location>
</feature>
<dbReference type="GeneID" id="15806916"/>